<evidence type="ECO:0000313" key="2">
    <source>
        <dbReference type="EMBL" id="SHI20450.1"/>
    </source>
</evidence>
<name>A0A1M5Z894_9CLOT</name>
<sequence length="134" mass="15614">MTEIIKILMEMVNNLHDFLEVITDKLKWGFNDKQLHFIIIGVIGIIIFAITHSLFKWIAKYSITVISFIYTFTVLLVIVFGIEIGQKITKRGNMEFADVVAGVLGFIYIFIIYIIIRLIIYMVKQIIKNKKLEK</sequence>
<keyword evidence="1" id="KW-0472">Membrane</keyword>
<accession>A0A1M5Z894</accession>
<dbReference type="EMBL" id="FQXU01000008">
    <property type="protein sequence ID" value="SHI20450.1"/>
    <property type="molecule type" value="Genomic_DNA"/>
</dbReference>
<dbReference type="RefSeq" id="WP_073020076.1">
    <property type="nucleotide sequence ID" value="NZ_FQXU01000008.1"/>
</dbReference>
<keyword evidence="1" id="KW-0812">Transmembrane</keyword>
<proteinExistence type="predicted"/>
<gene>
    <name evidence="2" type="ORF">SAMN02745941_02619</name>
</gene>
<keyword evidence="1" id="KW-1133">Transmembrane helix</keyword>
<dbReference type="AlphaFoldDB" id="A0A1M5Z894"/>
<reference evidence="2 3" key="1">
    <citation type="submission" date="2016-11" db="EMBL/GenBank/DDBJ databases">
        <authorList>
            <person name="Jaros S."/>
            <person name="Januszkiewicz K."/>
            <person name="Wedrychowicz H."/>
        </authorList>
    </citation>
    <scope>NUCLEOTIDE SEQUENCE [LARGE SCALE GENOMIC DNA]</scope>
    <source>
        <strain evidence="2 3">DSM 6191</strain>
    </source>
</reference>
<evidence type="ECO:0000313" key="3">
    <source>
        <dbReference type="Proteomes" id="UP000184241"/>
    </source>
</evidence>
<evidence type="ECO:0000256" key="1">
    <source>
        <dbReference type="SAM" id="Phobius"/>
    </source>
</evidence>
<feature type="transmembrane region" description="Helical" evidence="1">
    <location>
        <begin position="96"/>
        <end position="123"/>
    </location>
</feature>
<protein>
    <submittedName>
        <fullName evidence="2">Uncharacterized protein</fullName>
    </submittedName>
</protein>
<feature type="transmembrane region" description="Helical" evidence="1">
    <location>
        <begin position="61"/>
        <end position="84"/>
    </location>
</feature>
<organism evidence="2 3">
    <name type="scientific">Clostridium intestinale DSM 6191</name>
    <dbReference type="NCBI Taxonomy" id="1121320"/>
    <lineage>
        <taxon>Bacteria</taxon>
        <taxon>Bacillati</taxon>
        <taxon>Bacillota</taxon>
        <taxon>Clostridia</taxon>
        <taxon>Eubacteriales</taxon>
        <taxon>Clostridiaceae</taxon>
        <taxon>Clostridium</taxon>
    </lineage>
</organism>
<dbReference type="Proteomes" id="UP000184241">
    <property type="component" value="Unassembled WGS sequence"/>
</dbReference>
<feature type="transmembrane region" description="Helical" evidence="1">
    <location>
        <begin position="35"/>
        <end position="55"/>
    </location>
</feature>